<dbReference type="AlphaFoldDB" id="A0AAE3CZR9"/>
<comment type="caution">
    <text evidence="1">The sequence shown here is derived from an EMBL/GenBank/DDBJ whole genome shotgun (WGS) entry which is preliminary data.</text>
</comment>
<sequence>MRIPVFDVEFHTIPTGRDRGEAVGKGTLGETFDRKHDQLTVDHTLYPDVKTIQQNDRLVLDNARMFVVLSVESANPVHSVVKLELA</sequence>
<dbReference type="RefSeq" id="WP_220227608.1">
    <property type="nucleotide sequence ID" value="NZ_JAICBX010000001.1"/>
</dbReference>
<dbReference type="Proteomes" id="UP001196509">
    <property type="component" value="Unassembled WGS sequence"/>
</dbReference>
<name>A0AAE3CZR9_9HYPH</name>
<evidence type="ECO:0000313" key="1">
    <source>
        <dbReference type="EMBL" id="MBW8636969.1"/>
    </source>
</evidence>
<accession>A0AAE3CZR9</accession>
<gene>
    <name evidence="1" type="ORF">K1W69_07195</name>
</gene>
<proteinExistence type="predicted"/>
<dbReference type="EMBL" id="JAICBX010000001">
    <property type="protein sequence ID" value="MBW8636969.1"/>
    <property type="molecule type" value="Genomic_DNA"/>
</dbReference>
<keyword evidence="2" id="KW-1185">Reference proteome</keyword>
<organism evidence="1 2">
    <name type="scientific">Flavimaribacter sediminis</name>
    <dbReference type="NCBI Taxonomy" id="2865987"/>
    <lineage>
        <taxon>Bacteria</taxon>
        <taxon>Pseudomonadati</taxon>
        <taxon>Pseudomonadota</taxon>
        <taxon>Alphaproteobacteria</taxon>
        <taxon>Hyphomicrobiales</taxon>
        <taxon>Rhizobiaceae</taxon>
        <taxon>Flavimaribacter</taxon>
    </lineage>
</organism>
<evidence type="ECO:0000313" key="2">
    <source>
        <dbReference type="Proteomes" id="UP001196509"/>
    </source>
</evidence>
<protein>
    <submittedName>
        <fullName evidence="1">Uncharacterized protein</fullName>
    </submittedName>
</protein>
<reference evidence="1" key="1">
    <citation type="submission" date="2021-08" db="EMBL/GenBank/DDBJ databases">
        <title>Hoeflea bacterium WL0058 sp. nov., isolated from the sediment.</title>
        <authorList>
            <person name="Wang L."/>
            <person name="Zhang D."/>
        </authorList>
    </citation>
    <scope>NUCLEOTIDE SEQUENCE</scope>
    <source>
        <strain evidence="1">WL0058</strain>
    </source>
</reference>